<accession>A0A7W4KFX2</accession>
<keyword evidence="4" id="KW-1185">Reference proteome</keyword>
<dbReference type="GO" id="GO:0016758">
    <property type="term" value="F:hexosyltransferase activity"/>
    <property type="evidence" value="ECO:0007669"/>
    <property type="project" value="TreeGrafter"/>
</dbReference>
<evidence type="ECO:0000313" key="4">
    <source>
        <dbReference type="Proteomes" id="UP000540556"/>
    </source>
</evidence>
<dbReference type="Proteomes" id="UP000540556">
    <property type="component" value="Unassembled WGS sequence"/>
</dbReference>
<keyword evidence="2 3" id="KW-0808">Transferase</keyword>
<comment type="caution">
    <text evidence="3">The sequence shown here is derived from an EMBL/GenBank/DDBJ whole genome shotgun (WGS) entry which is preliminary data.</text>
</comment>
<evidence type="ECO:0000256" key="1">
    <source>
        <dbReference type="ARBA" id="ARBA00022676"/>
    </source>
</evidence>
<dbReference type="EMBL" id="JABEQK010000011">
    <property type="protein sequence ID" value="MBB2206085.1"/>
    <property type="molecule type" value="Genomic_DNA"/>
</dbReference>
<gene>
    <name evidence="3" type="ORF">HLH27_13815</name>
</gene>
<evidence type="ECO:0000256" key="2">
    <source>
        <dbReference type="ARBA" id="ARBA00022679"/>
    </source>
</evidence>
<dbReference type="PANTHER" id="PTHR34136">
    <property type="match status" value="1"/>
</dbReference>
<name>A0A7W4KFX2_9PROT</name>
<evidence type="ECO:0000313" key="3">
    <source>
        <dbReference type="EMBL" id="MBB2206085.1"/>
    </source>
</evidence>
<protein>
    <submittedName>
        <fullName evidence="3">WecB/TagA/CpsF family glycosyltransferase</fullName>
    </submittedName>
</protein>
<dbReference type="NCBIfam" id="TIGR00696">
    <property type="entry name" value="wecG_tagA_cpsF"/>
    <property type="match status" value="1"/>
</dbReference>
<dbReference type="Pfam" id="PF03808">
    <property type="entry name" value="Glyco_tran_WecG"/>
    <property type="match status" value="1"/>
</dbReference>
<organism evidence="3 4">
    <name type="scientific">Gluconacetobacter takamatsuzukensis</name>
    <dbReference type="NCBI Taxonomy" id="1286190"/>
    <lineage>
        <taxon>Bacteria</taxon>
        <taxon>Pseudomonadati</taxon>
        <taxon>Pseudomonadota</taxon>
        <taxon>Alphaproteobacteria</taxon>
        <taxon>Acetobacterales</taxon>
        <taxon>Acetobacteraceae</taxon>
        <taxon>Gluconacetobacter</taxon>
    </lineage>
</organism>
<dbReference type="CDD" id="cd06533">
    <property type="entry name" value="Glyco_transf_WecG_TagA"/>
    <property type="match status" value="1"/>
</dbReference>
<dbReference type="PANTHER" id="PTHR34136:SF1">
    <property type="entry name" value="UDP-N-ACETYL-D-MANNOSAMINURONIC ACID TRANSFERASE"/>
    <property type="match status" value="1"/>
</dbReference>
<proteinExistence type="predicted"/>
<sequence length="273" mass="30903">MPPSRAVGPTPRAELPYDELQVMGLRLLDIPRHELADHVAQAARRQARMLVVNANAHCMVLAQRAPWLRDLFDRADIAFCDGAGVQLAALFLIGRRPHRTTPPEWIGPVLQDLGADARIFWLGGEQSVAEEGARAFEVRYGVQTAGIRNGFFDAIPGSTDSEDIIRQITAARPNLLLVNMGMPRQERWLYDNWDRLPPTVAITAGALVDHAAGRVRRPPRWVANMGVEWLVRLCREPKRLWRRYLIGLPIFGYHVLRWRFHLGRRSTSCPTES</sequence>
<dbReference type="AlphaFoldDB" id="A0A7W4KFX2"/>
<reference evidence="3 4" key="1">
    <citation type="submission" date="2020-04" db="EMBL/GenBank/DDBJ databases">
        <title>Description of novel Gluconacetobacter.</title>
        <authorList>
            <person name="Sombolestani A."/>
        </authorList>
    </citation>
    <scope>NUCLEOTIDE SEQUENCE [LARGE SCALE GENOMIC DNA]</scope>
    <source>
        <strain evidence="3 4">LMG 27800</strain>
    </source>
</reference>
<keyword evidence="1" id="KW-0328">Glycosyltransferase</keyword>
<dbReference type="InterPro" id="IPR004629">
    <property type="entry name" value="WecG_TagA_CpsF"/>
</dbReference>